<dbReference type="Gene3D" id="2.60.40.1890">
    <property type="entry name" value="PCu(A)C copper chaperone"/>
    <property type="match status" value="1"/>
</dbReference>
<dbReference type="InterPro" id="IPR007410">
    <property type="entry name" value="LpqE-like"/>
</dbReference>
<dbReference type="PANTHER" id="PTHR36302">
    <property type="entry name" value="BLR7088 PROTEIN"/>
    <property type="match status" value="1"/>
</dbReference>
<dbReference type="Pfam" id="PF07987">
    <property type="entry name" value="DUF1775"/>
    <property type="match status" value="1"/>
</dbReference>
<dbReference type="RefSeq" id="WP_229737572.1">
    <property type="nucleotide sequence ID" value="NZ_BMFJ01000001.1"/>
</dbReference>
<proteinExistence type="predicted"/>
<comment type="caution">
    <text evidence="3">The sequence shown here is derived from an EMBL/GenBank/DDBJ whole genome shotgun (WGS) entry which is preliminary data.</text>
</comment>
<reference evidence="4" key="1">
    <citation type="journal article" date="2019" name="Int. J. Syst. Evol. Microbiol.">
        <title>The Global Catalogue of Microorganisms (GCM) 10K type strain sequencing project: providing services to taxonomists for standard genome sequencing and annotation.</title>
        <authorList>
            <consortium name="The Broad Institute Genomics Platform"/>
            <consortium name="The Broad Institute Genome Sequencing Center for Infectious Disease"/>
            <person name="Wu L."/>
            <person name="Ma J."/>
        </authorList>
    </citation>
    <scope>NUCLEOTIDE SEQUENCE [LARGE SCALE GENOMIC DNA]</scope>
    <source>
        <strain evidence="4">CGMCC 1.12664</strain>
    </source>
</reference>
<feature type="signal peptide" evidence="1">
    <location>
        <begin position="1"/>
        <end position="21"/>
    </location>
</feature>
<dbReference type="SUPFAM" id="SSF110087">
    <property type="entry name" value="DR1885-like metal-binding protein"/>
    <property type="match status" value="1"/>
</dbReference>
<evidence type="ECO:0000313" key="3">
    <source>
        <dbReference type="EMBL" id="GGE37946.1"/>
    </source>
</evidence>
<evidence type="ECO:0000256" key="1">
    <source>
        <dbReference type="SAM" id="SignalP"/>
    </source>
</evidence>
<feature type="chain" id="PRO_5037747360" description="YncI copper-binding domain-containing protein" evidence="1">
    <location>
        <begin position="22"/>
        <end position="317"/>
    </location>
</feature>
<dbReference type="InterPro" id="IPR012533">
    <property type="entry name" value="YcnI-copper_dom"/>
</dbReference>
<organism evidence="3 4">
    <name type="scientific">Primorskyibacter flagellatus</name>
    <dbReference type="NCBI Taxonomy" id="1387277"/>
    <lineage>
        <taxon>Bacteria</taxon>
        <taxon>Pseudomonadati</taxon>
        <taxon>Pseudomonadota</taxon>
        <taxon>Alphaproteobacteria</taxon>
        <taxon>Rhodobacterales</taxon>
        <taxon>Roseobacteraceae</taxon>
        <taxon>Primorskyibacter</taxon>
    </lineage>
</organism>
<accession>A0A917AB27</accession>
<dbReference type="PIRSF" id="PIRSF037139">
    <property type="entry name" value="UCP037139"/>
    <property type="match status" value="1"/>
</dbReference>
<sequence length="317" mass="32988">MRPIILAGAFATLAGSALAHATLEQKDAAAGTTTKITLRVPHGCAGEATHTVRLTLPDGFYAAKPMPKPGWTLSTAKGDYAVPYDNHGTEMREGLREVVWSGGHLEDGWYDEFTVRGTFGAAIEPGTVLYFPALQECAGGTADWTDTTGSHDVPNPAPSITISAAAGEHGHGHGHGAASMDETVRAGALEISGAFTRATLPNAPVAGGFMTIANTGQNEDRLLSATSPIAGRVEIHEMAMEGDVMRMRALPDGLALPAGDTVTLAPGGYHLMFMELKQALPEGDSVPVTLRFRDAGEVDVTLTVGPTDAGAHAGMKH</sequence>
<keyword evidence="4" id="KW-1185">Reference proteome</keyword>
<name>A0A917AB27_9RHOB</name>
<gene>
    <name evidence="3" type="ORF">GCM10011360_27200</name>
</gene>
<evidence type="ECO:0000313" key="4">
    <source>
        <dbReference type="Proteomes" id="UP000612855"/>
    </source>
</evidence>
<dbReference type="EMBL" id="BMFJ01000001">
    <property type="protein sequence ID" value="GGE37946.1"/>
    <property type="molecule type" value="Genomic_DNA"/>
</dbReference>
<evidence type="ECO:0000259" key="2">
    <source>
        <dbReference type="Pfam" id="PF07987"/>
    </source>
</evidence>
<protein>
    <recommendedName>
        <fullName evidence="2">YncI copper-binding domain-containing protein</fullName>
    </recommendedName>
</protein>
<keyword evidence="1" id="KW-0732">Signal</keyword>
<feature type="domain" description="YncI copper-binding" evidence="2">
    <location>
        <begin position="20"/>
        <end position="162"/>
    </location>
</feature>
<dbReference type="InterPro" id="IPR036182">
    <property type="entry name" value="PCuAC_sf"/>
</dbReference>
<dbReference type="PANTHER" id="PTHR36302:SF1">
    <property type="entry name" value="COPPER CHAPERONE PCU(A)C"/>
    <property type="match status" value="1"/>
</dbReference>
<dbReference type="Pfam" id="PF04314">
    <property type="entry name" value="PCuAC"/>
    <property type="match status" value="1"/>
</dbReference>
<dbReference type="AlphaFoldDB" id="A0A917AB27"/>
<dbReference type="Proteomes" id="UP000612855">
    <property type="component" value="Unassembled WGS sequence"/>
</dbReference>
<dbReference type="InterPro" id="IPR058248">
    <property type="entry name" value="Lxx211020-like"/>
</dbReference>
<dbReference type="InterPro" id="IPR021174">
    <property type="entry name" value="UCP037139"/>
</dbReference>
<dbReference type="CDD" id="cd08545">
    <property type="entry name" value="YcnI_like"/>
    <property type="match status" value="1"/>
</dbReference>
<dbReference type="Gene3D" id="2.60.40.2230">
    <property type="entry name" value="Uncharacterised protein YcnI-like PF07987, DUF1775"/>
    <property type="match status" value="1"/>
</dbReference>
<dbReference type="InterPro" id="IPR038507">
    <property type="entry name" value="YcnI-like_sf"/>
</dbReference>